<keyword evidence="10" id="KW-0547">Nucleotide-binding</keyword>
<comment type="subunit">
    <text evidence="4">Homodimer or monomer when oxidized or reduced, respectively.</text>
</comment>
<dbReference type="GO" id="GO:0009507">
    <property type="term" value="C:chloroplast"/>
    <property type="evidence" value="ECO:0007669"/>
    <property type="project" value="UniProtKB-SubCell"/>
</dbReference>
<dbReference type="Gene3D" id="3.30.590.20">
    <property type="match status" value="1"/>
</dbReference>
<evidence type="ECO:0000256" key="13">
    <source>
        <dbReference type="ARBA" id="ARBA00023157"/>
    </source>
</evidence>
<dbReference type="PIRSF" id="PIRSF017901">
    <property type="entry name" value="GCL"/>
    <property type="match status" value="1"/>
</dbReference>
<evidence type="ECO:0000256" key="4">
    <source>
        <dbReference type="ARBA" id="ARBA00011153"/>
    </source>
</evidence>
<protein>
    <recommendedName>
        <fullName evidence="5">glutamate--cysteine ligase</fullName>
        <ecNumber evidence="5">6.3.2.2</ecNumber>
    </recommendedName>
</protein>
<organism evidence="14">
    <name type="scientific">hydrothermal vent metagenome</name>
    <dbReference type="NCBI Taxonomy" id="652676"/>
    <lineage>
        <taxon>unclassified sequences</taxon>
        <taxon>metagenomes</taxon>
        <taxon>ecological metagenomes</taxon>
    </lineage>
</organism>
<sequence>MANKTKSDPIENQDDLINWLSKGCKPKQKWLIGTEHEKFGFRLNDHGTLPYSCDGPSIRKMLDGMQRFGWQPMMEEGYLIGLLRDGASITLEPGGQFELSGAPLANIHDTCAEVNNHLREVKEVADEIGAGFLGLGFSPVWSLENTPIMPKPRYKIMRDYMPKVGRLGRQMMFRSCTVQVNLDFSSEADMVKKMRVGLALQPIATALFANSPFADNRPNGFLSYRGYVWGDTDPDRTGMLPFAFEDGMGFERYVEHALSVPMYFVKRDGRYLDATGKSFRDFLDGKLDILPGEKPVLGDWEDHLSTLFPEVRLKQFLEMRGADGGPWSRLCALSAFWTGLYYHQPSLDAAWDLVKDWNAAEREGLRRTAPTIGLRAPFRNTNLQAIAKQVLALSHQGLSARQQQNSYGENESLFLAEMEQIAQTGITPAEQLLKKYHGEWAQDLDCIFNETAY</sequence>
<dbReference type="GO" id="GO:0005524">
    <property type="term" value="F:ATP binding"/>
    <property type="evidence" value="ECO:0007669"/>
    <property type="project" value="UniProtKB-KW"/>
</dbReference>
<evidence type="ECO:0000256" key="10">
    <source>
        <dbReference type="ARBA" id="ARBA00022741"/>
    </source>
</evidence>
<accession>A0A3B0RUI1</accession>
<keyword evidence="11" id="KW-0067">ATP-binding</keyword>
<dbReference type="Pfam" id="PF04107">
    <property type="entry name" value="GCS2"/>
    <property type="match status" value="1"/>
</dbReference>
<evidence type="ECO:0000256" key="11">
    <source>
        <dbReference type="ARBA" id="ARBA00022840"/>
    </source>
</evidence>
<name>A0A3B0RUI1_9ZZZZ</name>
<dbReference type="InterPro" id="IPR035434">
    <property type="entry name" value="GCL_bact_plant"/>
</dbReference>
<comment type="subcellular location">
    <subcellularLocation>
        <location evidence="1">Plastid</location>
        <location evidence="1">Chloroplast</location>
    </subcellularLocation>
</comment>
<dbReference type="InterPro" id="IPR011556">
    <property type="entry name" value="Glut_cys_lig_pln_type"/>
</dbReference>
<evidence type="ECO:0000256" key="6">
    <source>
        <dbReference type="ARBA" id="ARBA00022528"/>
    </source>
</evidence>
<keyword evidence="13" id="KW-1015">Disulfide bond</keyword>
<evidence type="ECO:0000256" key="2">
    <source>
        <dbReference type="ARBA" id="ARBA00005006"/>
    </source>
</evidence>
<comment type="similarity">
    <text evidence="3">Belongs to the carboxylate-amine ligase family. Glutamate--cysteine ligase type 2 subfamily.</text>
</comment>
<evidence type="ECO:0000256" key="8">
    <source>
        <dbReference type="ARBA" id="ARBA00022640"/>
    </source>
</evidence>
<dbReference type="EMBL" id="UOEE01000028">
    <property type="protein sequence ID" value="VAV87125.1"/>
    <property type="molecule type" value="Genomic_DNA"/>
</dbReference>
<evidence type="ECO:0000256" key="3">
    <source>
        <dbReference type="ARBA" id="ARBA00010253"/>
    </source>
</evidence>
<dbReference type="InterPro" id="IPR014746">
    <property type="entry name" value="Gln_synth/guanido_kin_cat_dom"/>
</dbReference>
<dbReference type="PANTHER" id="PTHR34378">
    <property type="entry name" value="GLUTAMATE--CYSTEINE LIGASE, CHLOROPLASTIC"/>
    <property type="match status" value="1"/>
</dbReference>
<dbReference type="GO" id="GO:0004357">
    <property type="term" value="F:glutamate-cysteine ligase activity"/>
    <property type="evidence" value="ECO:0007669"/>
    <property type="project" value="UniProtKB-EC"/>
</dbReference>
<gene>
    <name evidence="14" type="ORF">MNBD_ALPHA06-1034</name>
</gene>
<evidence type="ECO:0000256" key="9">
    <source>
        <dbReference type="ARBA" id="ARBA00022684"/>
    </source>
</evidence>
<dbReference type="AlphaFoldDB" id="A0A3B0RUI1"/>
<evidence type="ECO:0000256" key="5">
    <source>
        <dbReference type="ARBA" id="ARBA00012220"/>
    </source>
</evidence>
<comment type="pathway">
    <text evidence="2">Sulfur metabolism; glutathione biosynthesis; glutathione from L-cysteine and L-glutamate: step 1/2.</text>
</comment>
<dbReference type="PANTHER" id="PTHR34378:SF1">
    <property type="entry name" value="GLUTAMATE--CYSTEINE LIGASE, CHLOROPLASTIC"/>
    <property type="match status" value="1"/>
</dbReference>
<keyword evidence="7 14" id="KW-0436">Ligase</keyword>
<dbReference type="EC" id="6.3.2.2" evidence="5"/>
<dbReference type="InterPro" id="IPR006336">
    <property type="entry name" value="GCS2"/>
</dbReference>
<evidence type="ECO:0000256" key="1">
    <source>
        <dbReference type="ARBA" id="ARBA00004229"/>
    </source>
</evidence>
<keyword evidence="12" id="KW-0809">Transit peptide</keyword>
<reference evidence="14" key="1">
    <citation type="submission" date="2018-06" db="EMBL/GenBank/DDBJ databases">
        <authorList>
            <person name="Zhirakovskaya E."/>
        </authorList>
    </citation>
    <scope>NUCLEOTIDE SEQUENCE</scope>
</reference>
<dbReference type="NCBIfam" id="TIGR01436">
    <property type="entry name" value="glu_cys_lig_pln"/>
    <property type="match status" value="1"/>
</dbReference>
<proteinExistence type="inferred from homology"/>
<dbReference type="SUPFAM" id="SSF55931">
    <property type="entry name" value="Glutamine synthetase/guanido kinase"/>
    <property type="match status" value="1"/>
</dbReference>
<keyword evidence="9" id="KW-0317">Glutathione biosynthesis</keyword>
<evidence type="ECO:0000256" key="7">
    <source>
        <dbReference type="ARBA" id="ARBA00022598"/>
    </source>
</evidence>
<evidence type="ECO:0000313" key="14">
    <source>
        <dbReference type="EMBL" id="VAV87125.1"/>
    </source>
</evidence>
<evidence type="ECO:0000256" key="12">
    <source>
        <dbReference type="ARBA" id="ARBA00022946"/>
    </source>
</evidence>
<keyword evidence="6" id="KW-0150">Chloroplast</keyword>
<dbReference type="GO" id="GO:0006750">
    <property type="term" value="P:glutathione biosynthetic process"/>
    <property type="evidence" value="ECO:0007669"/>
    <property type="project" value="UniProtKB-KW"/>
</dbReference>
<keyword evidence="8" id="KW-0934">Plastid</keyword>